<protein>
    <submittedName>
        <fullName evidence="5">Bifunctional metallophosphatase/5'-nucleotidase</fullName>
    </submittedName>
</protein>
<name>A0A430FK45_9BIFI</name>
<keyword evidence="2" id="KW-0547">Nucleotide-binding</keyword>
<dbReference type="PANTHER" id="PTHR11575">
    <property type="entry name" value="5'-NUCLEOTIDASE-RELATED"/>
    <property type="match status" value="1"/>
</dbReference>
<keyword evidence="1" id="KW-0732">Signal</keyword>
<evidence type="ECO:0000313" key="5">
    <source>
        <dbReference type="EMBL" id="RSX53150.1"/>
    </source>
</evidence>
<keyword evidence="6" id="KW-1185">Reference proteome</keyword>
<keyword evidence="2" id="KW-0378">Hydrolase</keyword>
<dbReference type="Pfam" id="PF00149">
    <property type="entry name" value="Metallophos"/>
    <property type="match status" value="1"/>
</dbReference>
<comment type="similarity">
    <text evidence="2">Belongs to the 5'-nucleotidase family.</text>
</comment>
<dbReference type="Gene3D" id="3.60.21.10">
    <property type="match status" value="1"/>
</dbReference>
<dbReference type="GO" id="GO:0009166">
    <property type="term" value="P:nucleotide catabolic process"/>
    <property type="evidence" value="ECO:0007669"/>
    <property type="project" value="InterPro"/>
</dbReference>
<reference evidence="5 6" key="1">
    <citation type="submission" date="2018-09" db="EMBL/GenBank/DDBJ databases">
        <title>Characterization of the phylogenetic diversity of five novel species belonging to the genus Bifidobacterium.</title>
        <authorList>
            <person name="Lugli G.A."/>
            <person name="Duranti S."/>
            <person name="Milani C."/>
        </authorList>
    </citation>
    <scope>NUCLEOTIDE SEQUENCE [LARGE SCALE GENOMIC DNA]</scope>
    <source>
        <strain evidence="5 6">2034B</strain>
    </source>
</reference>
<evidence type="ECO:0000256" key="2">
    <source>
        <dbReference type="RuleBase" id="RU362119"/>
    </source>
</evidence>
<dbReference type="InterPro" id="IPR029052">
    <property type="entry name" value="Metallo-depent_PP-like"/>
</dbReference>
<dbReference type="InterPro" id="IPR006179">
    <property type="entry name" value="5_nucleotidase/apyrase"/>
</dbReference>
<comment type="caution">
    <text evidence="5">The sequence shown here is derived from an EMBL/GenBank/DDBJ whole genome shotgun (WGS) entry which is preliminary data.</text>
</comment>
<dbReference type="InterPro" id="IPR004843">
    <property type="entry name" value="Calcineurin-like_PHP"/>
</dbReference>
<proteinExistence type="inferred from homology"/>
<dbReference type="GO" id="GO:0000166">
    <property type="term" value="F:nucleotide binding"/>
    <property type="evidence" value="ECO:0007669"/>
    <property type="project" value="UniProtKB-KW"/>
</dbReference>
<dbReference type="InterPro" id="IPR008334">
    <property type="entry name" value="5'-Nucleotdase_C"/>
</dbReference>
<dbReference type="InterPro" id="IPR018247">
    <property type="entry name" value="EF_Hand_1_Ca_BS"/>
</dbReference>
<dbReference type="Proteomes" id="UP000287533">
    <property type="component" value="Unassembled WGS sequence"/>
</dbReference>
<feature type="domain" description="5'-Nucleotidase C-terminal" evidence="4">
    <location>
        <begin position="381"/>
        <end position="557"/>
    </location>
</feature>
<evidence type="ECO:0000259" key="4">
    <source>
        <dbReference type="Pfam" id="PF02872"/>
    </source>
</evidence>
<gene>
    <name evidence="5" type="ORF">D2E25_1123</name>
</gene>
<dbReference type="SUPFAM" id="SSF56300">
    <property type="entry name" value="Metallo-dependent phosphatases"/>
    <property type="match status" value="1"/>
</dbReference>
<dbReference type="SUPFAM" id="SSF55816">
    <property type="entry name" value="5'-nucleotidase (syn. UDP-sugar hydrolase), C-terminal domain"/>
    <property type="match status" value="1"/>
</dbReference>
<organism evidence="5 6">
    <name type="scientific">Bifidobacterium goeldii</name>
    <dbReference type="NCBI Taxonomy" id="2306975"/>
    <lineage>
        <taxon>Bacteria</taxon>
        <taxon>Bacillati</taxon>
        <taxon>Actinomycetota</taxon>
        <taxon>Actinomycetes</taxon>
        <taxon>Bifidobacteriales</taxon>
        <taxon>Bifidobacteriaceae</taxon>
        <taxon>Bifidobacterium</taxon>
    </lineage>
</organism>
<dbReference type="GO" id="GO:0016787">
    <property type="term" value="F:hydrolase activity"/>
    <property type="evidence" value="ECO:0007669"/>
    <property type="project" value="UniProtKB-KW"/>
</dbReference>
<dbReference type="Pfam" id="PF02872">
    <property type="entry name" value="5_nucleotid_C"/>
    <property type="match status" value="1"/>
</dbReference>
<feature type="domain" description="Calcineurin-like phosphoesterase" evidence="3">
    <location>
        <begin position="71"/>
        <end position="276"/>
    </location>
</feature>
<dbReference type="PROSITE" id="PS00018">
    <property type="entry name" value="EF_HAND_1"/>
    <property type="match status" value="1"/>
</dbReference>
<dbReference type="InterPro" id="IPR036907">
    <property type="entry name" value="5'-Nucleotdase_C_sf"/>
</dbReference>
<dbReference type="PRINTS" id="PR01607">
    <property type="entry name" value="APYRASEFAMLY"/>
</dbReference>
<dbReference type="PANTHER" id="PTHR11575:SF24">
    <property type="entry name" value="5'-NUCLEOTIDASE"/>
    <property type="match status" value="1"/>
</dbReference>
<evidence type="ECO:0000256" key="1">
    <source>
        <dbReference type="ARBA" id="ARBA00022729"/>
    </source>
</evidence>
<dbReference type="GO" id="GO:0030288">
    <property type="term" value="C:outer membrane-bounded periplasmic space"/>
    <property type="evidence" value="ECO:0007669"/>
    <property type="project" value="TreeGrafter"/>
</dbReference>
<dbReference type="EMBL" id="QXGL01000003">
    <property type="protein sequence ID" value="RSX53150.1"/>
    <property type="molecule type" value="Genomic_DNA"/>
</dbReference>
<dbReference type="AlphaFoldDB" id="A0A430FK45"/>
<dbReference type="Gene3D" id="3.90.780.10">
    <property type="entry name" value="5'-Nucleotidase, C-terminal domain"/>
    <property type="match status" value="1"/>
</dbReference>
<accession>A0A430FK45</accession>
<evidence type="ECO:0000313" key="6">
    <source>
        <dbReference type="Proteomes" id="UP000287533"/>
    </source>
</evidence>
<evidence type="ECO:0000259" key="3">
    <source>
        <dbReference type="Pfam" id="PF00149"/>
    </source>
</evidence>
<sequence length="588" mass="63152">MNFRNTLRSKAMHSASWFRLRVSALSQSRRAIIIPSLLTVVALMMTLTAVPGARAAWFAADSPDSATVTIADITDFHGHIERGTDVARAFEIARSHNPGAMIPVSAGDLVGGSPYDSASQNDEPTLRMAQAWGLHISALGNHELDRGVHDFNERIADPAHGIDWLCANARKTVKTNRLKDYVIRTVNGRRIAFIGAITDALRAVTTPSIMRDITLDEPAVGAINRVADQLSDGNESNGEADAIVVLLHADAEAATKKGVKGLNRNVDLVYAGHSHAVKSGRTAAGAPVIEAGSFGADMAVQDLTITGYGRHAHVSVNNVDLGNGAEHTSVAGVMSVTGLAAHPKQAAWLSAGAAGDTAVSQCERIVADAERAAARKGSQVVGTIAPGSYFGKVTNAESSLGMLVADAQREEILQRVPHVNGMQSSIPVVGFSNNGSLRTRNLDANGDGRITLREVDSMLALQFHTAYVTLTGKQLRAALAQQWREHDGRTVVGWLGVSSNVSYRYVMRDQSTGKHDDDRFVDIVDLTIDGQLIDDDDTVIAAGNSFLLQGGDRYTAFRLGRDYRELNVGYNQALIDYLEHHPRLESFR</sequence>